<feature type="domain" description="Amidase" evidence="1">
    <location>
        <begin position="19"/>
        <end position="199"/>
    </location>
</feature>
<dbReference type="Gene3D" id="3.90.1300.10">
    <property type="entry name" value="Amidase signature (AS) domain"/>
    <property type="match status" value="1"/>
</dbReference>
<dbReference type="EC" id="3.5.1.4" evidence="2"/>
<dbReference type="Proteomes" id="UP000555546">
    <property type="component" value="Unassembled WGS sequence"/>
</dbReference>
<proteinExistence type="predicted"/>
<keyword evidence="3" id="KW-1185">Reference proteome</keyword>
<dbReference type="InterPro" id="IPR036928">
    <property type="entry name" value="AS_sf"/>
</dbReference>
<keyword evidence="2" id="KW-0378">Hydrolase</keyword>
<evidence type="ECO:0000259" key="1">
    <source>
        <dbReference type="Pfam" id="PF01425"/>
    </source>
</evidence>
<evidence type="ECO:0000313" key="3">
    <source>
        <dbReference type="Proteomes" id="UP000555546"/>
    </source>
</evidence>
<dbReference type="EMBL" id="JACIJG010000033">
    <property type="protein sequence ID" value="MBB5704499.1"/>
    <property type="molecule type" value="Genomic_DNA"/>
</dbReference>
<dbReference type="NCBIfam" id="NF006169">
    <property type="entry name" value="PRK08310.1"/>
    <property type="match status" value="1"/>
</dbReference>
<dbReference type="Pfam" id="PF01425">
    <property type="entry name" value="Amidase"/>
    <property type="match status" value="1"/>
</dbReference>
<protein>
    <submittedName>
        <fullName evidence="2">Amidase</fullName>
        <ecNumber evidence="2">3.5.1.4</ecNumber>
    </submittedName>
</protein>
<name>A0A7W9B1G6_9HYPH</name>
<dbReference type="PROSITE" id="PS00571">
    <property type="entry name" value="AMIDASES"/>
    <property type="match status" value="1"/>
</dbReference>
<comment type="caution">
    <text evidence="2">The sequence shown here is derived from an EMBL/GenBank/DDBJ whole genome shotgun (WGS) entry which is preliminary data.</text>
</comment>
<dbReference type="RefSeq" id="WP_183658125.1">
    <property type="nucleotide sequence ID" value="NZ_JACIJG010000033.1"/>
</dbReference>
<dbReference type="InterPro" id="IPR023631">
    <property type="entry name" value="Amidase_dom"/>
</dbReference>
<accession>A0A7W9B1G6</accession>
<sequence>MASYDPLNAIIAKPEKPVAHATGGPLEGERLAVKDIYDVAGMATGCGNPQILAESAPAAKSAPVVEKLLAAGAEFIGKAQTDELAFSLMGQNAHYPHPVNPAAPDRVTGGSSSGSAAAVAGGLADIALGSDTGGSIRAPASFCGLIGLRTTHGRIPLEGIMPLAPSLDTIGWFARNIALYEKVGAVLIGDDARDFSLTRLLYMPVLEQLLLGQDETDAYRAMFAEVRPHFTSLKAASQPTLSIDELYLVFRHVQGAEAWAAHGDWISSGDRRLGPGVADRFAFGSGIPADLVDRQRLRRAQFTQELEQIIGDDALLALPTVPGAAPLADQPFEALQAYREQALRLLCLSVLSGLPQITVPLGQVQGAPFGISFIGPRGSDRALIRLTGTILEKRG</sequence>
<dbReference type="InterPro" id="IPR020556">
    <property type="entry name" value="Amidase_CS"/>
</dbReference>
<dbReference type="PANTHER" id="PTHR46310:SF7">
    <property type="entry name" value="AMIDASE 1"/>
    <property type="match status" value="1"/>
</dbReference>
<dbReference type="AlphaFoldDB" id="A0A7W9B1G6"/>
<reference evidence="2 3" key="1">
    <citation type="submission" date="2020-08" db="EMBL/GenBank/DDBJ databases">
        <title>Genomic Encyclopedia of Type Strains, Phase IV (KMG-IV): sequencing the most valuable type-strain genomes for metagenomic binning, comparative biology and taxonomic classification.</title>
        <authorList>
            <person name="Goeker M."/>
        </authorList>
    </citation>
    <scope>NUCLEOTIDE SEQUENCE [LARGE SCALE GENOMIC DNA]</scope>
    <source>
        <strain evidence="2 3">DSM 26944</strain>
    </source>
</reference>
<dbReference type="PANTHER" id="PTHR46310">
    <property type="entry name" value="AMIDASE 1"/>
    <property type="match status" value="1"/>
</dbReference>
<gene>
    <name evidence="2" type="ORF">FHS76_004419</name>
</gene>
<dbReference type="GO" id="GO:0004040">
    <property type="term" value="F:amidase activity"/>
    <property type="evidence" value="ECO:0007669"/>
    <property type="project" value="UniProtKB-EC"/>
</dbReference>
<evidence type="ECO:0000313" key="2">
    <source>
        <dbReference type="EMBL" id="MBB5704499.1"/>
    </source>
</evidence>
<dbReference type="SUPFAM" id="SSF75304">
    <property type="entry name" value="Amidase signature (AS) enzymes"/>
    <property type="match status" value="1"/>
</dbReference>
<organism evidence="2 3">
    <name type="scientific">Brucella daejeonensis</name>
    <dbReference type="NCBI Taxonomy" id="659015"/>
    <lineage>
        <taxon>Bacteria</taxon>
        <taxon>Pseudomonadati</taxon>
        <taxon>Pseudomonadota</taxon>
        <taxon>Alphaproteobacteria</taxon>
        <taxon>Hyphomicrobiales</taxon>
        <taxon>Brucellaceae</taxon>
        <taxon>Brucella/Ochrobactrum group</taxon>
        <taxon>Brucella</taxon>
    </lineage>
</organism>